<sequence>MAGSATSEFRIWITSLGRVFDDTRWCGQRTAYLADGSGAAEARTTGSGAPKLGMAGFATSEFRVFGSGSRGGEGIAGACSPHGRSTSTTRGGADGGPLTSRTDLAPLKLGPWDLEHPYSGWLDPRPPSSGCSDLEPPSSWLLGPLGGGWADADACRRPKMSGDGQRGLSMASGTGVVFVFGSMGIGENEEEQWRRATGNEGKKILGFRLPDGMAHQSALIFCES</sequence>
<reference evidence="2" key="2">
    <citation type="submission" date="2015-06" db="UniProtKB">
        <authorList>
            <consortium name="EnsemblPlants"/>
        </authorList>
    </citation>
    <scope>IDENTIFICATION</scope>
</reference>
<dbReference type="EnsemblPlants" id="ORUFI09G09600.1">
    <property type="protein sequence ID" value="ORUFI09G09600.1"/>
    <property type="gene ID" value="ORUFI09G09600"/>
</dbReference>
<evidence type="ECO:0000313" key="3">
    <source>
        <dbReference type="Proteomes" id="UP000008022"/>
    </source>
</evidence>
<dbReference type="AlphaFoldDB" id="A0A0E0QQX2"/>
<evidence type="ECO:0000313" key="2">
    <source>
        <dbReference type="EnsemblPlants" id="ORUFI09G09600.1"/>
    </source>
</evidence>
<evidence type="ECO:0000256" key="1">
    <source>
        <dbReference type="SAM" id="MobiDB-lite"/>
    </source>
</evidence>
<accession>A0A0E0QQX2</accession>
<name>A0A0E0QQX2_ORYRU</name>
<organism evidence="2 3">
    <name type="scientific">Oryza rufipogon</name>
    <name type="common">Brownbeard rice</name>
    <name type="synonym">Asian wild rice</name>
    <dbReference type="NCBI Taxonomy" id="4529"/>
    <lineage>
        <taxon>Eukaryota</taxon>
        <taxon>Viridiplantae</taxon>
        <taxon>Streptophyta</taxon>
        <taxon>Embryophyta</taxon>
        <taxon>Tracheophyta</taxon>
        <taxon>Spermatophyta</taxon>
        <taxon>Magnoliopsida</taxon>
        <taxon>Liliopsida</taxon>
        <taxon>Poales</taxon>
        <taxon>Poaceae</taxon>
        <taxon>BOP clade</taxon>
        <taxon>Oryzoideae</taxon>
        <taxon>Oryzeae</taxon>
        <taxon>Oryzinae</taxon>
        <taxon>Oryza</taxon>
    </lineage>
</organism>
<dbReference type="HOGENOM" id="CLU_1236776_0_0_1"/>
<feature type="region of interest" description="Disordered" evidence="1">
    <location>
        <begin position="75"/>
        <end position="105"/>
    </location>
</feature>
<dbReference type="Proteomes" id="UP000008022">
    <property type="component" value="Unassembled WGS sequence"/>
</dbReference>
<dbReference type="Gramene" id="ORUFI09G09600.1">
    <property type="protein sequence ID" value="ORUFI09G09600.1"/>
    <property type="gene ID" value="ORUFI09G09600"/>
</dbReference>
<protein>
    <submittedName>
        <fullName evidence="2">Uncharacterized protein</fullName>
    </submittedName>
</protein>
<proteinExistence type="predicted"/>
<keyword evidence="3" id="KW-1185">Reference proteome</keyword>
<reference evidence="3" key="1">
    <citation type="submission" date="2013-06" db="EMBL/GenBank/DDBJ databases">
        <authorList>
            <person name="Zhao Q."/>
        </authorList>
    </citation>
    <scope>NUCLEOTIDE SEQUENCE</scope>
    <source>
        <strain evidence="3">cv. W1943</strain>
    </source>
</reference>